<evidence type="ECO:0000313" key="2">
    <source>
        <dbReference type="Proteomes" id="UP001596364"/>
    </source>
</evidence>
<dbReference type="SUPFAM" id="SSF48613">
    <property type="entry name" value="Heme oxygenase-like"/>
    <property type="match status" value="1"/>
</dbReference>
<dbReference type="Gene3D" id="1.20.910.10">
    <property type="entry name" value="Heme oxygenase-like"/>
    <property type="match status" value="1"/>
</dbReference>
<dbReference type="RefSeq" id="WP_165490730.1">
    <property type="nucleotide sequence ID" value="NZ_JBHSUS010000001.1"/>
</dbReference>
<reference evidence="2" key="1">
    <citation type="journal article" date="2019" name="Int. J. Syst. Evol. Microbiol.">
        <title>The Global Catalogue of Microorganisms (GCM) 10K type strain sequencing project: providing services to taxonomists for standard genome sequencing and annotation.</title>
        <authorList>
            <consortium name="The Broad Institute Genomics Platform"/>
            <consortium name="The Broad Institute Genome Sequencing Center for Infectious Disease"/>
            <person name="Wu L."/>
            <person name="Ma J."/>
        </authorList>
    </citation>
    <scope>NUCLEOTIDE SEQUENCE [LARGE SCALE GENOMIC DNA]</scope>
    <source>
        <strain evidence="2">CGMCC 1.16031</strain>
    </source>
</reference>
<dbReference type="EMBL" id="JBHSUS010000001">
    <property type="protein sequence ID" value="MFC6440188.1"/>
    <property type="molecule type" value="Genomic_DNA"/>
</dbReference>
<keyword evidence="2" id="KW-1185">Reference proteome</keyword>
<dbReference type="Proteomes" id="UP001596364">
    <property type="component" value="Unassembled WGS sequence"/>
</dbReference>
<accession>A0ABW1XJL0</accession>
<sequence length="224" mass="25777">MTQSLNPHAQQCLQNLMQIWFAFERDLNRVPIIRRLEMGQFDVNDYRALLLNLRQQVIEGSRWISRGASSFDRDYADVRSMVIGHAKEEHRDYEFLERDYQAVGGELAAIQSKSRNLGSEALHGYMMYRASQPNPIGLIGAMWIIEGLGQKMAESWAQRITELLAIENATTFMQYHGDNDDAHMDKLFSMLDRVCVSEEAAEDITMTAQVVARLYCLQLEHIDE</sequence>
<dbReference type="InterPro" id="IPR016084">
    <property type="entry name" value="Haem_Oase-like_multi-hlx"/>
</dbReference>
<evidence type="ECO:0000313" key="1">
    <source>
        <dbReference type="EMBL" id="MFC6440188.1"/>
    </source>
</evidence>
<proteinExistence type="predicted"/>
<name>A0ABW1XJL0_9ALTE</name>
<organism evidence="1 2">
    <name type="scientific">Pseudobowmanella zhangzhouensis</name>
    <dbReference type="NCBI Taxonomy" id="1537679"/>
    <lineage>
        <taxon>Bacteria</taxon>
        <taxon>Pseudomonadati</taxon>
        <taxon>Pseudomonadota</taxon>
        <taxon>Gammaproteobacteria</taxon>
        <taxon>Alteromonadales</taxon>
        <taxon>Alteromonadaceae</taxon>
    </lineage>
</organism>
<comment type="caution">
    <text evidence="1">The sequence shown here is derived from an EMBL/GenBank/DDBJ whole genome shotgun (WGS) entry which is preliminary data.</text>
</comment>
<gene>
    <name evidence="1" type="ORF">ACFP85_08515</name>
</gene>
<dbReference type="Pfam" id="PF14518">
    <property type="entry name" value="Haem_oxygenas_2"/>
    <property type="match status" value="1"/>
</dbReference>
<protein>
    <submittedName>
        <fullName evidence="1">Iron-containing redox enzyme family protein</fullName>
    </submittedName>
</protein>